<comment type="caution">
    <text evidence="1">The sequence shown here is derived from an EMBL/GenBank/DDBJ whole genome shotgun (WGS) entry which is preliminary data.</text>
</comment>
<reference evidence="1 2" key="1">
    <citation type="submission" date="2024-01" db="EMBL/GenBank/DDBJ databases">
        <authorList>
            <person name="Waweru B."/>
        </authorList>
    </citation>
    <scope>NUCLEOTIDE SEQUENCE [LARGE SCALE GENOMIC DNA]</scope>
</reference>
<evidence type="ECO:0000313" key="2">
    <source>
        <dbReference type="Proteomes" id="UP001314170"/>
    </source>
</evidence>
<proteinExistence type="predicted"/>
<keyword evidence="2" id="KW-1185">Reference proteome</keyword>
<sequence length="66" mass="7633">MWAHESRPRRDIDMLLDGADKSDFRQCAVHMGQRGTFVKNVDVYPFRARENNVPTSASPPELVETW</sequence>
<dbReference type="EMBL" id="CAWUPB010001173">
    <property type="protein sequence ID" value="CAK7347538.1"/>
    <property type="molecule type" value="Genomic_DNA"/>
</dbReference>
<dbReference type="AlphaFoldDB" id="A0AAV1SB05"/>
<name>A0AAV1SB05_9ROSI</name>
<dbReference type="Proteomes" id="UP001314170">
    <property type="component" value="Unassembled WGS sequence"/>
</dbReference>
<protein>
    <submittedName>
        <fullName evidence="1">Uncharacterized protein</fullName>
    </submittedName>
</protein>
<organism evidence="1 2">
    <name type="scientific">Dovyalis caffra</name>
    <dbReference type="NCBI Taxonomy" id="77055"/>
    <lineage>
        <taxon>Eukaryota</taxon>
        <taxon>Viridiplantae</taxon>
        <taxon>Streptophyta</taxon>
        <taxon>Embryophyta</taxon>
        <taxon>Tracheophyta</taxon>
        <taxon>Spermatophyta</taxon>
        <taxon>Magnoliopsida</taxon>
        <taxon>eudicotyledons</taxon>
        <taxon>Gunneridae</taxon>
        <taxon>Pentapetalae</taxon>
        <taxon>rosids</taxon>
        <taxon>fabids</taxon>
        <taxon>Malpighiales</taxon>
        <taxon>Salicaceae</taxon>
        <taxon>Flacourtieae</taxon>
        <taxon>Dovyalis</taxon>
    </lineage>
</organism>
<evidence type="ECO:0000313" key="1">
    <source>
        <dbReference type="EMBL" id="CAK7347538.1"/>
    </source>
</evidence>
<gene>
    <name evidence="1" type="ORF">DCAF_LOCUS20225</name>
</gene>
<accession>A0AAV1SB05</accession>